<evidence type="ECO:0000256" key="1">
    <source>
        <dbReference type="ARBA" id="ARBA00000900"/>
    </source>
</evidence>
<evidence type="ECO:0000256" key="4">
    <source>
        <dbReference type="ARBA" id="ARBA00022723"/>
    </source>
</evidence>
<evidence type="ECO:0000256" key="2">
    <source>
        <dbReference type="ARBA" id="ARBA00012483"/>
    </source>
</evidence>
<dbReference type="PROSITE" id="PS50089">
    <property type="entry name" value="ZF_RING_2"/>
    <property type="match status" value="1"/>
</dbReference>
<keyword evidence="12" id="KW-1185">Reference proteome</keyword>
<keyword evidence="5 8" id="KW-0863">Zinc-finger</keyword>
<keyword evidence="6" id="KW-0833">Ubl conjugation pathway</keyword>
<dbReference type="STRING" id="3708.A0A078F6R9"/>
<proteinExistence type="predicted"/>
<evidence type="ECO:0000313" key="11">
    <source>
        <dbReference type="EMBL" id="CDY07358.1"/>
    </source>
</evidence>
<dbReference type="EMBL" id="LK031978">
    <property type="protein sequence ID" value="CDY07358.1"/>
    <property type="molecule type" value="Genomic_DNA"/>
</dbReference>
<dbReference type="GO" id="GO:0008270">
    <property type="term" value="F:zinc ion binding"/>
    <property type="evidence" value="ECO:0007669"/>
    <property type="project" value="UniProtKB-KW"/>
</dbReference>
<evidence type="ECO:0000259" key="9">
    <source>
        <dbReference type="PROSITE" id="PS50089"/>
    </source>
</evidence>
<dbReference type="OMA" id="QIPEYND"/>
<evidence type="ECO:0000256" key="8">
    <source>
        <dbReference type="PROSITE-ProRule" id="PRU00175"/>
    </source>
</evidence>
<dbReference type="GO" id="GO:0061630">
    <property type="term" value="F:ubiquitin protein ligase activity"/>
    <property type="evidence" value="ECO:0007669"/>
    <property type="project" value="UniProtKB-EC"/>
</dbReference>
<dbReference type="EMBL" id="HG994361">
    <property type="protein sequence ID" value="CAF2185733.1"/>
    <property type="molecule type" value="Genomic_DNA"/>
</dbReference>
<dbReference type="SMART" id="SM00184">
    <property type="entry name" value="RING"/>
    <property type="match status" value="1"/>
</dbReference>
<dbReference type="PANTHER" id="PTHR46463:SF67">
    <property type="entry name" value="E3 UBIQUITIN-PROTEIN LIGASE"/>
    <property type="match status" value="1"/>
</dbReference>
<evidence type="ECO:0000313" key="12">
    <source>
        <dbReference type="Proteomes" id="UP000028999"/>
    </source>
</evidence>
<gene>
    <name evidence="11" type="primary">BnaA07g24370D</name>
    <name evidence="10" type="ORF">DARMORV10_A07P31720.1</name>
    <name evidence="11" type="ORF">GSBRNA2T00124319001</name>
</gene>
<keyword evidence="3" id="KW-0808">Transferase</keyword>
<feature type="domain" description="RING-type" evidence="9">
    <location>
        <begin position="61"/>
        <end position="102"/>
    </location>
</feature>
<name>A0A078F6R9_BRANA</name>
<dbReference type="Gene3D" id="3.30.40.10">
    <property type="entry name" value="Zinc/RING finger domain, C3HC4 (zinc finger)"/>
    <property type="match status" value="1"/>
</dbReference>
<sequence length="138" mass="15855">MGILLCCLRVPEQGNESRNVPRITAFSHPIMNIFPLKYEQLSRNLERREFSSVANKEEDVCPTCFYEYAEDNPKTVLQCGHIFHLACIYEWMERSAACPFCSKVSFISICILLTHICRLYLSFDVCFVILTDNAFLGG</sequence>
<dbReference type="AlphaFoldDB" id="A0A078F6R9"/>
<dbReference type="GO" id="GO:0004842">
    <property type="term" value="F:ubiquitin-protein transferase activity"/>
    <property type="evidence" value="ECO:0000318"/>
    <property type="project" value="GO_Central"/>
</dbReference>
<dbReference type="Pfam" id="PF13639">
    <property type="entry name" value="zf-RING_2"/>
    <property type="match status" value="1"/>
</dbReference>
<reference evidence="10" key="3">
    <citation type="submission" date="2021-01" db="EMBL/GenBank/DDBJ databases">
        <authorList>
            <consortium name="Genoscope - CEA"/>
            <person name="William W."/>
        </authorList>
    </citation>
    <scope>NUCLEOTIDE SEQUENCE</scope>
</reference>
<keyword evidence="7" id="KW-0862">Zinc</keyword>
<dbReference type="Gramene" id="CDY07358">
    <property type="protein sequence ID" value="CDY07358"/>
    <property type="gene ID" value="GSBRNA2T00124319001"/>
</dbReference>
<dbReference type="Proteomes" id="UP000028999">
    <property type="component" value="Unassembled WGS sequence"/>
</dbReference>
<dbReference type="PaxDb" id="3708-A0A078F6R9"/>
<evidence type="ECO:0000256" key="6">
    <source>
        <dbReference type="ARBA" id="ARBA00022786"/>
    </source>
</evidence>
<dbReference type="InterPro" id="IPR013083">
    <property type="entry name" value="Znf_RING/FYVE/PHD"/>
</dbReference>
<organism evidence="11 12">
    <name type="scientific">Brassica napus</name>
    <name type="common">Rape</name>
    <dbReference type="NCBI Taxonomy" id="3708"/>
    <lineage>
        <taxon>Eukaryota</taxon>
        <taxon>Viridiplantae</taxon>
        <taxon>Streptophyta</taxon>
        <taxon>Embryophyta</taxon>
        <taxon>Tracheophyta</taxon>
        <taxon>Spermatophyta</taxon>
        <taxon>Magnoliopsida</taxon>
        <taxon>eudicotyledons</taxon>
        <taxon>Gunneridae</taxon>
        <taxon>Pentapetalae</taxon>
        <taxon>rosids</taxon>
        <taxon>malvids</taxon>
        <taxon>Brassicales</taxon>
        <taxon>Brassicaceae</taxon>
        <taxon>Brassiceae</taxon>
        <taxon>Brassica</taxon>
    </lineage>
</organism>
<evidence type="ECO:0000256" key="5">
    <source>
        <dbReference type="ARBA" id="ARBA00022771"/>
    </source>
</evidence>
<comment type="catalytic activity">
    <reaction evidence="1">
        <text>S-ubiquitinyl-[E2 ubiquitin-conjugating enzyme]-L-cysteine + [acceptor protein]-L-lysine = [E2 ubiquitin-conjugating enzyme]-L-cysteine + N(6)-ubiquitinyl-[acceptor protein]-L-lysine.</text>
        <dbReference type="EC" id="2.3.2.27"/>
    </reaction>
</comment>
<dbReference type="EC" id="2.3.2.27" evidence="2"/>
<evidence type="ECO:0000256" key="3">
    <source>
        <dbReference type="ARBA" id="ARBA00022679"/>
    </source>
</evidence>
<keyword evidence="4" id="KW-0479">Metal-binding</keyword>
<reference evidence="11" key="2">
    <citation type="submission" date="2014-06" db="EMBL/GenBank/DDBJ databases">
        <authorList>
            <person name="Genoscope - CEA"/>
        </authorList>
    </citation>
    <scope>NUCLEOTIDE SEQUENCE</scope>
</reference>
<reference evidence="11 12" key="1">
    <citation type="journal article" date="2014" name="Science">
        <title>Plant genetics. Early allopolyploid evolution in the post-Neolithic Brassica napus oilseed genome.</title>
        <authorList>
            <person name="Chalhoub B."/>
            <person name="Denoeud F."/>
            <person name="Liu S."/>
            <person name="Parkin I.A."/>
            <person name="Tang H."/>
            <person name="Wang X."/>
            <person name="Chiquet J."/>
            <person name="Belcram H."/>
            <person name="Tong C."/>
            <person name="Samans B."/>
            <person name="Correa M."/>
            <person name="Da Silva C."/>
            <person name="Just J."/>
            <person name="Falentin C."/>
            <person name="Koh C.S."/>
            <person name="Le Clainche I."/>
            <person name="Bernard M."/>
            <person name="Bento P."/>
            <person name="Noel B."/>
            <person name="Labadie K."/>
            <person name="Alberti A."/>
            <person name="Charles M."/>
            <person name="Arnaud D."/>
            <person name="Guo H."/>
            <person name="Daviaud C."/>
            <person name="Alamery S."/>
            <person name="Jabbari K."/>
            <person name="Zhao M."/>
            <person name="Edger P.P."/>
            <person name="Chelaifa H."/>
            <person name="Tack D."/>
            <person name="Lassalle G."/>
            <person name="Mestiri I."/>
            <person name="Schnel N."/>
            <person name="Le Paslier M.C."/>
            <person name="Fan G."/>
            <person name="Renault V."/>
            <person name="Bayer P.E."/>
            <person name="Golicz A.A."/>
            <person name="Manoli S."/>
            <person name="Lee T.H."/>
            <person name="Thi V.H."/>
            <person name="Chalabi S."/>
            <person name="Hu Q."/>
            <person name="Fan C."/>
            <person name="Tollenaere R."/>
            <person name="Lu Y."/>
            <person name="Battail C."/>
            <person name="Shen J."/>
            <person name="Sidebottom C.H."/>
            <person name="Wang X."/>
            <person name="Canaguier A."/>
            <person name="Chauveau A."/>
            <person name="Berard A."/>
            <person name="Deniot G."/>
            <person name="Guan M."/>
            <person name="Liu Z."/>
            <person name="Sun F."/>
            <person name="Lim Y.P."/>
            <person name="Lyons E."/>
            <person name="Town C.D."/>
            <person name="Bancroft I."/>
            <person name="Wang X."/>
            <person name="Meng J."/>
            <person name="Ma J."/>
            <person name="Pires J.C."/>
            <person name="King G.J."/>
            <person name="Brunel D."/>
            <person name="Delourme R."/>
            <person name="Renard M."/>
            <person name="Aury J.M."/>
            <person name="Adams K.L."/>
            <person name="Batley J."/>
            <person name="Snowdon R.J."/>
            <person name="Tost J."/>
            <person name="Edwards D."/>
            <person name="Zhou Y."/>
            <person name="Hua W."/>
            <person name="Sharpe A.G."/>
            <person name="Paterson A.H."/>
            <person name="Guan C."/>
            <person name="Wincker P."/>
        </authorList>
    </citation>
    <scope>NUCLEOTIDE SEQUENCE [LARGE SCALE GENOMIC DNA]</scope>
    <source>
        <strain evidence="12">cv. Darmor-bzh</strain>
    </source>
</reference>
<protein>
    <recommendedName>
        <fullName evidence="2">RING-type E3 ubiquitin transferase</fullName>
        <ecNumber evidence="2">2.3.2.27</ecNumber>
    </recommendedName>
</protein>
<dbReference type="Proteomes" id="UP001295469">
    <property type="component" value="Chromosome A07"/>
</dbReference>
<evidence type="ECO:0000256" key="7">
    <source>
        <dbReference type="ARBA" id="ARBA00022833"/>
    </source>
</evidence>
<dbReference type="SUPFAM" id="SSF57850">
    <property type="entry name" value="RING/U-box"/>
    <property type="match status" value="1"/>
</dbReference>
<evidence type="ECO:0000313" key="10">
    <source>
        <dbReference type="EMBL" id="CAF2185733.1"/>
    </source>
</evidence>
<dbReference type="PANTHER" id="PTHR46463">
    <property type="entry name" value="ZINC FINGER, RING/FYVE/PHD-TYPE"/>
    <property type="match status" value="1"/>
</dbReference>
<dbReference type="InterPro" id="IPR001841">
    <property type="entry name" value="Znf_RING"/>
</dbReference>
<accession>A0A078F6R9</accession>